<dbReference type="RefSeq" id="WP_039632992.1">
    <property type="nucleotide sequence ID" value="NZ_AYSO01000016.1"/>
</dbReference>
<organism evidence="2 3">
    <name type="scientific">Clostridium argentinense CDC 2741</name>
    <dbReference type="NCBI Taxonomy" id="1418104"/>
    <lineage>
        <taxon>Bacteria</taxon>
        <taxon>Bacillati</taxon>
        <taxon>Bacillota</taxon>
        <taxon>Clostridia</taxon>
        <taxon>Eubacteriales</taxon>
        <taxon>Clostridiaceae</taxon>
        <taxon>Clostridium</taxon>
    </lineage>
</organism>
<dbReference type="Proteomes" id="UP000031366">
    <property type="component" value="Unassembled WGS sequence"/>
</dbReference>
<feature type="domain" description="Aminotransferase class I/classII large" evidence="1">
    <location>
        <begin position="45"/>
        <end position="351"/>
    </location>
</feature>
<protein>
    <submittedName>
        <fullName evidence="2">Allinase family protein</fullName>
    </submittedName>
</protein>
<comment type="caution">
    <text evidence="2">The sequence shown here is derived from an EMBL/GenBank/DDBJ whole genome shotgun (WGS) entry which is preliminary data.</text>
</comment>
<dbReference type="GO" id="GO:0030170">
    <property type="term" value="F:pyridoxal phosphate binding"/>
    <property type="evidence" value="ECO:0007669"/>
    <property type="project" value="InterPro"/>
</dbReference>
<reference evidence="2 3" key="1">
    <citation type="journal article" date="2015" name="Infect. Genet. Evol.">
        <title>Genomic sequences of six botulinum neurotoxin-producing strains representing three clostridial species illustrate the mobility and diversity of botulinum neurotoxin genes.</title>
        <authorList>
            <person name="Smith T.J."/>
            <person name="Hill K.K."/>
            <person name="Xie G."/>
            <person name="Foley B.T."/>
            <person name="Williamson C.H."/>
            <person name="Foster J.T."/>
            <person name="Johnson S.L."/>
            <person name="Chertkov O."/>
            <person name="Teshima H."/>
            <person name="Gibbons H.S."/>
            <person name="Johnsky L.A."/>
            <person name="Karavis M.A."/>
            <person name="Smith L.A."/>
        </authorList>
    </citation>
    <scope>NUCLEOTIDE SEQUENCE [LARGE SCALE GENOMIC DNA]</scope>
    <source>
        <strain evidence="2 3">CDC 2741</strain>
    </source>
</reference>
<dbReference type="Pfam" id="PF00155">
    <property type="entry name" value="Aminotran_1_2"/>
    <property type="match status" value="1"/>
</dbReference>
<dbReference type="Gene3D" id="3.40.640.10">
    <property type="entry name" value="Type I PLP-dependent aspartate aminotransferase-like (Major domain)"/>
    <property type="match status" value="1"/>
</dbReference>
<proteinExistence type="predicted"/>
<keyword evidence="3" id="KW-1185">Reference proteome</keyword>
<dbReference type="Gene3D" id="3.90.1150.10">
    <property type="entry name" value="Aspartate Aminotransferase, domain 1"/>
    <property type="match status" value="1"/>
</dbReference>
<dbReference type="InterPro" id="IPR015422">
    <property type="entry name" value="PyrdxlP-dep_Trfase_small"/>
</dbReference>
<evidence type="ECO:0000313" key="2">
    <source>
        <dbReference type="EMBL" id="KIE46815.1"/>
    </source>
</evidence>
<dbReference type="InterPro" id="IPR015424">
    <property type="entry name" value="PyrdxlP-dep_Trfase"/>
</dbReference>
<dbReference type="SUPFAM" id="SSF53383">
    <property type="entry name" value="PLP-dependent transferases"/>
    <property type="match status" value="1"/>
</dbReference>
<sequence length="373" mass="42859">MRINDFKLEVFFGKHEFSAPYLLTQSDCESMSVKELLALEPGAEEGLLNGWLGYTEVPGSPELRKEISKLYKNINSEEVIVHVGAQEPIFNFLNVCLEAGDHMICQFPIYQSLYEVGNAIRCEVSKWSLKQVENGWSIDYDELEKMIKPNTKLICVNSPNNPTGYIFTEEEMRKIADIARKHDIYVFCDEVYKGIELDGVKRPWFADIYEKAISLGVMSKAYGLAGLRIGWIATKDKEILEKMIKMKHYTSICCSSTAEYLATVALKHSDKILERNRKIIEGNLEIADKFFEKYVNLFKYNRPGAGPIAFHKMNIDMPIGEFCDKLVAEKGVLLLPADIYAFKDNYFRMGYGRKDFETNLKVFENYLIEKKLV</sequence>
<dbReference type="GO" id="GO:0003824">
    <property type="term" value="F:catalytic activity"/>
    <property type="evidence" value="ECO:0007669"/>
    <property type="project" value="UniProtKB-ARBA"/>
</dbReference>
<dbReference type="EMBL" id="AYSO01000016">
    <property type="protein sequence ID" value="KIE46815.1"/>
    <property type="molecule type" value="Genomic_DNA"/>
</dbReference>
<accession>A0A0C1UHF6</accession>
<dbReference type="PANTHER" id="PTHR43510:SF1">
    <property type="entry name" value="AMINOTRANSFERASE FUNCTION, HYPOTHETICAL (EUROFUNG)"/>
    <property type="match status" value="1"/>
</dbReference>
<evidence type="ECO:0000313" key="3">
    <source>
        <dbReference type="Proteomes" id="UP000031366"/>
    </source>
</evidence>
<dbReference type="CDD" id="cd00609">
    <property type="entry name" value="AAT_like"/>
    <property type="match status" value="1"/>
</dbReference>
<dbReference type="InterPro" id="IPR004839">
    <property type="entry name" value="Aminotransferase_I/II_large"/>
</dbReference>
<dbReference type="AlphaFoldDB" id="A0A0C1UHF6"/>
<dbReference type="InterPro" id="IPR015421">
    <property type="entry name" value="PyrdxlP-dep_Trfase_major"/>
</dbReference>
<gene>
    <name evidence="2" type="ORF">U732_3313</name>
</gene>
<dbReference type="STRING" id="29341.RSJ17_19375"/>
<dbReference type="PANTHER" id="PTHR43510">
    <property type="entry name" value="AMINOTRANSFERASE FUNCTION, HYPOTHETICAL (EUROFUNG)"/>
    <property type="match status" value="1"/>
</dbReference>
<name>A0A0C1UHF6_9CLOT</name>
<evidence type="ECO:0000259" key="1">
    <source>
        <dbReference type="Pfam" id="PF00155"/>
    </source>
</evidence>
<dbReference type="OrthoDB" id="9802328at2"/>